<proteinExistence type="predicted"/>
<gene>
    <name evidence="2" type="ORF">CF7_39</name>
</gene>
<keyword evidence="1" id="KW-1133">Transmembrane helix</keyword>
<name>A0A249XLA4_9CAUD</name>
<accession>A0A249XLA4</accession>
<evidence type="ECO:0000313" key="3">
    <source>
        <dbReference type="Proteomes" id="UP000230617"/>
    </source>
</evidence>
<dbReference type="EMBL" id="MF683623">
    <property type="protein sequence ID" value="ASZ71985.1"/>
    <property type="molecule type" value="Genomic_DNA"/>
</dbReference>
<protein>
    <submittedName>
        <fullName evidence="2">Uncharacterized protein</fullName>
    </submittedName>
</protein>
<feature type="transmembrane region" description="Helical" evidence="1">
    <location>
        <begin position="144"/>
        <end position="163"/>
    </location>
</feature>
<evidence type="ECO:0000313" key="2">
    <source>
        <dbReference type="EMBL" id="ASZ71985.1"/>
    </source>
</evidence>
<sequence length="164" mass="18515">MAKKKFIPSAAAGYKRIKPLFDKLQVDVVEQAQVMEELEVERVLLKTKLEHRVKKCKQAGLRVAELLRLCKAQQVRNETLVAQLNSTTDQLNKANASKPETSETMRQRVTELTQRNQVLARKNLELAEKADQYRGELEGIRLKGAYAIITVGVMGLAYALTVIH</sequence>
<dbReference type="Proteomes" id="UP000230617">
    <property type="component" value="Segment"/>
</dbReference>
<evidence type="ECO:0000256" key="1">
    <source>
        <dbReference type="SAM" id="Phobius"/>
    </source>
</evidence>
<reference evidence="3" key="1">
    <citation type="submission" date="2017-08" db="EMBL/GenBank/DDBJ databases">
        <title>Complete genome sequence of Aeromonas hydrophila bacteriophage Ahp1.</title>
        <authorList>
            <person name="Tyagi A."/>
            <person name="Kumar N."/>
            <person name="Singh N.K."/>
            <person name="Kaur S."/>
        </authorList>
    </citation>
    <scope>NUCLEOTIDE SEQUENCE [LARGE SCALE GENOMIC DNA]</scope>
</reference>
<keyword evidence="3" id="KW-1185">Reference proteome</keyword>
<keyword evidence="1" id="KW-0472">Membrane</keyword>
<organism evidence="2 3">
    <name type="scientific">Aeromonas phage CF7</name>
    <dbReference type="NCBI Taxonomy" id="2507411"/>
    <lineage>
        <taxon>Viruses</taxon>
        <taxon>Duplodnaviria</taxon>
        <taxon>Heunggongvirae</taxon>
        <taxon>Uroviricota</taxon>
        <taxon>Caudoviricetes</taxon>
        <taxon>Autographivirales</taxon>
        <taxon>Autonotataviridae</taxon>
        <taxon>Melnykvirinae</taxon>
        <taxon>Ahphunavirus</taxon>
        <taxon>Ahphunavirus CF7</taxon>
    </lineage>
</organism>
<keyword evidence="1" id="KW-0812">Transmembrane</keyword>